<dbReference type="Gene3D" id="3.40.50.720">
    <property type="entry name" value="NAD(P)-binding Rossmann-like Domain"/>
    <property type="match status" value="1"/>
</dbReference>
<gene>
    <name evidence="2" type="ORF">PG993_004452</name>
</gene>
<name>A0ABR1TCT0_9PEZI</name>
<dbReference type="PANTHER" id="PTHR43157:SF31">
    <property type="entry name" value="PHOSPHATIDYLINOSITOL-GLYCAN BIOSYNTHESIS CLASS F PROTEIN"/>
    <property type="match status" value="1"/>
</dbReference>
<dbReference type="Proteomes" id="UP001444661">
    <property type="component" value="Unassembled WGS sequence"/>
</dbReference>
<dbReference type="Pfam" id="PF00106">
    <property type="entry name" value="adh_short"/>
    <property type="match status" value="1"/>
</dbReference>
<keyword evidence="3" id="KW-1185">Reference proteome</keyword>
<protein>
    <submittedName>
        <fullName evidence="2">Uncharacterized protein</fullName>
    </submittedName>
</protein>
<dbReference type="PRINTS" id="PR00081">
    <property type="entry name" value="GDHRDH"/>
</dbReference>
<keyword evidence="1" id="KW-0560">Oxidoreductase</keyword>
<dbReference type="PANTHER" id="PTHR43157">
    <property type="entry name" value="PHOSPHATIDYLINOSITOL-GLYCAN BIOSYNTHESIS CLASS F PROTEIN-RELATED"/>
    <property type="match status" value="1"/>
</dbReference>
<evidence type="ECO:0000256" key="1">
    <source>
        <dbReference type="ARBA" id="ARBA00023002"/>
    </source>
</evidence>
<dbReference type="InterPro" id="IPR036291">
    <property type="entry name" value="NAD(P)-bd_dom_sf"/>
</dbReference>
<accession>A0ABR1TCT0</accession>
<dbReference type="EMBL" id="JAQQWK010000003">
    <property type="protein sequence ID" value="KAK8044428.1"/>
    <property type="molecule type" value="Genomic_DNA"/>
</dbReference>
<reference evidence="2 3" key="1">
    <citation type="submission" date="2023-01" db="EMBL/GenBank/DDBJ databases">
        <title>Analysis of 21 Apiospora genomes using comparative genomics revels a genus with tremendous synthesis potential of carbohydrate active enzymes and secondary metabolites.</title>
        <authorList>
            <person name="Sorensen T."/>
        </authorList>
    </citation>
    <scope>NUCLEOTIDE SEQUENCE [LARGE SCALE GENOMIC DNA]</scope>
    <source>
        <strain evidence="2 3">CBS 33761</strain>
    </source>
</reference>
<dbReference type="InterPro" id="IPR002347">
    <property type="entry name" value="SDR_fam"/>
</dbReference>
<organism evidence="2 3">
    <name type="scientific">Apiospora rasikravindrae</name>
    <dbReference type="NCBI Taxonomy" id="990691"/>
    <lineage>
        <taxon>Eukaryota</taxon>
        <taxon>Fungi</taxon>
        <taxon>Dikarya</taxon>
        <taxon>Ascomycota</taxon>
        <taxon>Pezizomycotina</taxon>
        <taxon>Sordariomycetes</taxon>
        <taxon>Xylariomycetidae</taxon>
        <taxon>Amphisphaeriales</taxon>
        <taxon>Apiosporaceae</taxon>
        <taxon>Apiospora</taxon>
    </lineage>
</organism>
<evidence type="ECO:0000313" key="2">
    <source>
        <dbReference type="EMBL" id="KAK8044428.1"/>
    </source>
</evidence>
<evidence type="ECO:0000313" key="3">
    <source>
        <dbReference type="Proteomes" id="UP001444661"/>
    </source>
</evidence>
<sequence length="356" mass="38708">MPPNPQFDISPAKRAGLLHFFYRQLFVTAPLVTAKDTNLTGNTAIVTGSNVGLGLESARQLLDLGCKVILAVRDEKKGEVARKHLLSSHGYGSSGIEVWKLDMASYDSIVQFVGRAKRELDRLDIAILNAGIFNVREAFDATTGYEEDVQVNYLSTMLLTVLLLPVLKEKRGSNGPGRLVVVTSDTAAWAKFEERTQAMTAGNEGSAPHLIAAFKKPMSPSWDMAERYSTSKLLGLLFLSELVQRVPSSLVTVAFANPGFCKGSNLARQASGILKFVFILQTHLLGRTCSVGARSFVHAASVLGQAAHGQYIEDAKIQPLPPLLYEPEGLRLARSLYEETLSELSFAGVRDVIDGL</sequence>
<dbReference type="SUPFAM" id="SSF51735">
    <property type="entry name" value="NAD(P)-binding Rossmann-fold domains"/>
    <property type="match status" value="1"/>
</dbReference>
<comment type="caution">
    <text evidence="2">The sequence shown here is derived from an EMBL/GenBank/DDBJ whole genome shotgun (WGS) entry which is preliminary data.</text>
</comment>
<proteinExistence type="predicted"/>